<dbReference type="Proteomes" id="UP001140206">
    <property type="component" value="Chromosome 5"/>
</dbReference>
<keyword evidence="2" id="KW-0648">Protein biosynthesis</keyword>
<keyword evidence="2" id="KW-0396">Initiation factor</keyword>
<feature type="region of interest" description="Disordered" evidence="1">
    <location>
        <begin position="1"/>
        <end position="36"/>
    </location>
</feature>
<accession>A0AAV8CF17</accession>
<proteinExistence type="predicted"/>
<reference evidence="2" key="1">
    <citation type="submission" date="2022-08" db="EMBL/GenBank/DDBJ databases">
        <authorList>
            <person name="Marques A."/>
        </authorList>
    </citation>
    <scope>NUCLEOTIDE SEQUENCE</scope>
    <source>
        <strain evidence="2">RhyPub2mFocal</strain>
        <tissue evidence="2">Leaves</tissue>
    </source>
</reference>
<evidence type="ECO:0000313" key="2">
    <source>
        <dbReference type="EMBL" id="KAJ4754438.1"/>
    </source>
</evidence>
<comment type="caution">
    <text evidence="2">The sequence shown here is derived from an EMBL/GenBank/DDBJ whole genome shotgun (WGS) entry which is preliminary data.</text>
</comment>
<dbReference type="AlphaFoldDB" id="A0AAV8CF17"/>
<organism evidence="2 3">
    <name type="scientific">Rhynchospora pubera</name>
    <dbReference type="NCBI Taxonomy" id="906938"/>
    <lineage>
        <taxon>Eukaryota</taxon>
        <taxon>Viridiplantae</taxon>
        <taxon>Streptophyta</taxon>
        <taxon>Embryophyta</taxon>
        <taxon>Tracheophyta</taxon>
        <taxon>Spermatophyta</taxon>
        <taxon>Magnoliopsida</taxon>
        <taxon>Liliopsida</taxon>
        <taxon>Poales</taxon>
        <taxon>Cyperaceae</taxon>
        <taxon>Cyperoideae</taxon>
        <taxon>Rhynchosporeae</taxon>
        <taxon>Rhynchospora</taxon>
    </lineage>
</organism>
<protein>
    <submittedName>
        <fullName evidence="2">Translation initiation factor</fullName>
    </submittedName>
</protein>
<dbReference type="EMBL" id="JAMFTS010000005">
    <property type="protein sequence ID" value="KAJ4754438.1"/>
    <property type="molecule type" value="Genomic_DNA"/>
</dbReference>
<dbReference type="PANTHER" id="PTHR37248">
    <property type="entry name" value="TRANSLATION INITIATION FACTOR"/>
    <property type="match status" value="1"/>
</dbReference>
<sequence length="247" mass="27486">MPRVRKGASKKPPPVPKSKPDKPTANVTATAEDPIDLHKSYNKREVERRIAALQAISEAETESLLSRLRFVMSCMTKEQMEMPALQFFKEHFPNMEVVRNEKYSTFELKWKDDDVSEKGHNGFGGNNGASVAPSAGGLRFSIDSVRKSLLEAVGTNYPDFVGASSSLQTPGAMSSRLSFGMTPKTVRLPKNGEMLLSVRGSPLGVYKDENLASISTIHGNFTRPFCLPNIEIRDVFFLRRQTHRHTS</sequence>
<keyword evidence="3" id="KW-1185">Reference proteome</keyword>
<name>A0AAV8CF17_9POAL</name>
<evidence type="ECO:0000256" key="1">
    <source>
        <dbReference type="SAM" id="MobiDB-lite"/>
    </source>
</evidence>
<gene>
    <name evidence="2" type="ORF">LUZ62_088843</name>
</gene>
<dbReference type="PANTHER" id="PTHR37248:SF1">
    <property type="entry name" value="TRANSLATION INITIATION FACTOR"/>
    <property type="match status" value="1"/>
</dbReference>
<evidence type="ECO:0000313" key="3">
    <source>
        <dbReference type="Proteomes" id="UP001140206"/>
    </source>
</evidence>
<dbReference type="GO" id="GO:0003743">
    <property type="term" value="F:translation initiation factor activity"/>
    <property type="evidence" value="ECO:0007669"/>
    <property type="project" value="UniProtKB-KW"/>
</dbReference>